<gene>
    <name evidence="1" type="ORF">ACOLOM_LOCUS6123</name>
</gene>
<evidence type="ECO:0000313" key="1">
    <source>
        <dbReference type="EMBL" id="CAG8585490.1"/>
    </source>
</evidence>
<protein>
    <submittedName>
        <fullName evidence="1">13091_t:CDS:1</fullName>
    </submittedName>
</protein>
<organism evidence="1 2">
    <name type="scientific">Acaulospora colombiana</name>
    <dbReference type="NCBI Taxonomy" id="27376"/>
    <lineage>
        <taxon>Eukaryota</taxon>
        <taxon>Fungi</taxon>
        <taxon>Fungi incertae sedis</taxon>
        <taxon>Mucoromycota</taxon>
        <taxon>Glomeromycotina</taxon>
        <taxon>Glomeromycetes</taxon>
        <taxon>Diversisporales</taxon>
        <taxon>Acaulosporaceae</taxon>
        <taxon>Acaulospora</taxon>
    </lineage>
</organism>
<feature type="non-terminal residue" evidence="1">
    <location>
        <position position="1"/>
    </location>
</feature>
<accession>A0ACA9ME96</accession>
<dbReference type="EMBL" id="CAJVPT010012183">
    <property type="protein sequence ID" value="CAG8585490.1"/>
    <property type="molecule type" value="Genomic_DNA"/>
</dbReference>
<name>A0ACA9ME96_9GLOM</name>
<proteinExistence type="predicted"/>
<keyword evidence="2" id="KW-1185">Reference proteome</keyword>
<comment type="caution">
    <text evidence="1">The sequence shown here is derived from an EMBL/GenBank/DDBJ whole genome shotgun (WGS) entry which is preliminary data.</text>
</comment>
<sequence>TIGSHPTYPMQLNDSVLNQSTELSTFSSMQVNAQAVSLPYSSMRSTDHTDHTGLDNLSLAAELILSSAISEIPSRATNHGQSVASNAAHGKSQTREEKNEMSKCAGTSSHNLPEDQSLNAKSNVTINGCRSKANAYEKDDNYEPLRKFMYTSESITLHNSGKQGYPNVVHELDGQLASTLVSGTHEDERRSSCFRNGDESDLMETDENVQEEGEDGGNNVEVMSNSTFDNESDNTPSPSPKTRPISPSQVSPVRI</sequence>
<evidence type="ECO:0000313" key="2">
    <source>
        <dbReference type="Proteomes" id="UP000789525"/>
    </source>
</evidence>
<dbReference type="Proteomes" id="UP000789525">
    <property type="component" value="Unassembled WGS sequence"/>
</dbReference>
<reference evidence="1" key="1">
    <citation type="submission" date="2021-06" db="EMBL/GenBank/DDBJ databases">
        <authorList>
            <person name="Kallberg Y."/>
            <person name="Tangrot J."/>
            <person name="Rosling A."/>
        </authorList>
    </citation>
    <scope>NUCLEOTIDE SEQUENCE</scope>
    <source>
        <strain evidence="1">CL356</strain>
    </source>
</reference>